<dbReference type="Pfam" id="PF12838">
    <property type="entry name" value="Fer4_7"/>
    <property type="match status" value="1"/>
</dbReference>
<sequence length="542" mass="59489">MRYGVAVDLGTSGYRAQKIDLDTKEIKRTVITLRNPLPGANVMDHMDFAIHYGQDLAHGLSINAVKNLFQTLDVQSGELDRLSICGNPIQLSIFQGISIEDLAYAGERKKKKYNIQEQNRDARIISSSEISGLEEFNCEVVVPPAIKHEVGADALALITKSGMLDSDEISIATDYGTNAEMALKVKDIIYTGSAAAGPALEGQQIKHGTLASPFAISDFEFENGALRNYVLSEEMKSDPGDLIDPKTGEVLDEGQIRAKGITGTGVIALIEKAMGHDLVELPKIKTPDGLIHLQDRITFSERDLKEAGKAIGAIRAGHITLCAAAGIQLTDIDTAYMAGAAGTYMDAEKAQKIGLIPYSTGKIAQLGNTSLAVAKEILLSEERLWELQDIASQIIGTHIMFATAPEFRDAYVLELAYWEEGMPFKMFKKYLKKKGLPSLDEPISNPVVDKRVERDIPILGEEGLHVLERVGTYMTMVVADCPECRKCIRVCPNEAITIDEENRVMISTDLCEGAHCQKCIRACPPDKFSWENLEVFKPEQQE</sequence>
<dbReference type="SUPFAM" id="SSF54862">
    <property type="entry name" value="4Fe-4S ferredoxins"/>
    <property type="match status" value="1"/>
</dbReference>
<evidence type="ECO:0000259" key="1">
    <source>
        <dbReference type="PROSITE" id="PS51379"/>
    </source>
</evidence>
<dbReference type="PANTHER" id="PTHR42895">
    <property type="entry name" value="IRON-SULFUR CLUSTER-BINDING PROTEIN-RELATED"/>
    <property type="match status" value="1"/>
</dbReference>
<dbReference type="GeneID" id="24829585"/>
<dbReference type="InterPro" id="IPR027980">
    <property type="entry name" value="RACo_C"/>
</dbReference>
<keyword evidence="3" id="KW-1185">Reference proteome</keyword>
<dbReference type="PROSITE" id="PS00198">
    <property type="entry name" value="4FE4S_FER_1"/>
    <property type="match status" value="1"/>
</dbReference>
<dbReference type="Pfam" id="PF17651">
    <property type="entry name" value="Raco_middle"/>
    <property type="match status" value="1"/>
</dbReference>
<evidence type="ECO:0000313" key="2">
    <source>
        <dbReference type="EMBL" id="AKB76940.1"/>
    </source>
</evidence>
<feature type="domain" description="4Fe-4S ferredoxin-type" evidence="1">
    <location>
        <begin position="502"/>
        <end position="533"/>
    </location>
</feature>
<dbReference type="InterPro" id="IPR017896">
    <property type="entry name" value="4Fe4S_Fe-S-bd"/>
</dbReference>
<dbReference type="PROSITE" id="PS51379">
    <property type="entry name" value="4FE4S_FER_2"/>
    <property type="match status" value="2"/>
</dbReference>
<dbReference type="Gene3D" id="3.30.420.480">
    <property type="entry name" value="Domain of unknown function (DUF4445)"/>
    <property type="match status" value="1"/>
</dbReference>
<dbReference type="InterPro" id="IPR017900">
    <property type="entry name" value="4Fe4S_Fe_S_CS"/>
</dbReference>
<dbReference type="PATRIC" id="fig|1434110.4.peg.551"/>
<gene>
    <name evidence="2" type="ORF">MSHOH_0457</name>
</gene>
<dbReference type="Gene3D" id="3.30.70.20">
    <property type="match status" value="1"/>
</dbReference>
<reference evidence="2 3" key="1">
    <citation type="submission" date="2014-07" db="EMBL/GenBank/DDBJ databases">
        <title>Methanogenic archaea and the global carbon cycle.</title>
        <authorList>
            <person name="Henriksen J.R."/>
            <person name="Luke J."/>
            <person name="Reinhart S."/>
            <person name="Benedict M.N."/>
            <person name="Youngblut N.D."/>
            <person name="Metcalf M.E."/>
            <person name="Whitaker R.J."/>
            <person name="Metcalf W.W."/>
        </authorList>
    </citation>
    <scope>NUCLEOTIDE SEQUENCE [LARGE SCALE GENOMIC DNA]</scope>
    <source>
        <strain evidence="2 3">HB-1</strain>
    </source>
</reference>
<dbReference type="STRING" id="1434110.MSHOH_0457"/>
<feature type="domain" description="4Fe-4S ferredoxin-type" evidence="1">
    <location>
        <begin position="472"/>
        <end position="501"/>
    </location>
</feature>
<dbReference type="InterPro" id="IPR041414">
    <property type="entry name" value="Raco-like_middle"/>
</dbReference>
<dbReference type="InterPro" id="IPR026339">
    <property type="entry name" value="RamA_corrin_act"/>
</dbReference>
<dbReference type="InterPro" id="IPR042259">
    <property type="entry name" value="Raco-like_middle_sf"/>
</dbReference>
<protein>
    <submittedName>
        <fullName evidence="2">Ferredoxin</fullName>
    </submittedName>
</protein>
<dbReference type="EMBL" id="CP009516">
    <property type="protein sequence ID" value="AKB76940.1"/>
    <property type="molecule type" value="Genomic_DNA"/>
</dbReference>
<dbReference type="AlphaFoldDB" id="A0A0E3WTZ3"/>
<dbReference type="OrthoDB" id="23478at2157"/>
<dbReference type="InterPro" id="IPR052911">
    <property type="entry name" value="Corrinoid_activation_enz"/>
</dbReference>
<dbReference type="Proteomes" id="UP000033101">
    <property type="component" value="Chromosome"/>
</dbReference>
<proteinExistence type="predicted"/>
<dbReference type="HOGENOM" id="CLU_504920_0_0_2"/>
<dbReference type="Pfam" id="PF14574">
    <property type="entry name" value="RACo_C_ter"/>
    <property type="match status" value="1"/>
</dbReference>
<accession>A0A0E3WTZ3</accession>
<evidence type="ECO:0000313" key="3">
    <source>
        <dbReference type="Proteomes" id="UP000033101"/>
    </source>
</evidence>
<dbReference type="NCBIfam" id="TIGR04270">
    <property type="entry name" value="Rama_corrin_act"/>
    <property type="match status" value="1"/>
</dbReference>
<name>A0A0E3WTZ3_9EURY</name>
<dbReference type="RefSeq" id="WP_048137055.1">
    <property type="nucleotide sequence ID" value="NZ_CP009516.1"/>
</dbReference>
<organism evidence="2 3">
    <name type="scientific">Methanosarcina horonobensis HB-1 = JCM 15518</name>
    <dbReference type="NCBI Taxonomy" id="1434110"/>
    <lineage>
        <taxon>Archaea</taxon>
        <taxon>Methanobacteriati</taxon>
        <taxon>Methanobacteriota</taxon>
        <taxon>Stenosarchaea group</taxon>
        <taxon>Methanomicrobia</taxon>
        <taxon>Methanosarcinales</taxon>
        <taxon>Methanosarcinaceae</taxon>
        <taxon>Methanosarcina</taxon>
    </lineage>
</organism>
<dbReference type="KEGG" id="mhor:MSHOH_0457"/>
<dbReference type="GO" id="GO:0016491">
    <property type="term" value="F:oxidoreductase activity"/>
    <property type="evidence" value="ECO:0007669"/>
    <property type="project" value="UniProtKB-ARBA"/>
</dbReference>
<dbReference type="PANTHER" id="PTHR42895:SF2">
    <property type="entry name" value="IRON-SULFUR CLUSTER PROTEIN"/>
    <property type="match status" value="1"/>
</dbReference>